<dbReference type="InterPro" id="IPR029058">
    <property type="entry name" value="AB_hydrolase_fold"/>
</dbReference>
<dbReference type="PANTHER" id="PTHR48098">
    <property type="entry name" value="ENTEROCHELIN ESTERASE-RELATED"/>
    <property type="match status" value="1"/>
</dbReference>
<keyword evidence="2" id="KW-1185">Reference proteome</keyword>
<organism evidence="1 2">
    <name type="scientific">Allomeiothermus silvanus (strain ATCC 700542 / DSM 9946 / NBRC 106475 / NCIMB 13440 / VI-R2)</name>
    <name type="common">Thermus silvanus</name>
    <dbReference type="NCBI Taxonomy" id="526227"/>
    <lineage>
        <taxon>Bacteria</taxon>
        <taxon>Thermotogati</taxon>
        <taxon>Deinococcota</taxon>
        <taxon>Deinococci</taxon>
        <taxon>Thermales</taxon>
        <taxon>Thermaceae</taxon>
        <taxon>Allomeiothermus</taxon>
    </lineage>
</organism>
<dbReference type="Proteomes" id="UP000001916">
    <property type="component" value="Chromosome"/>
</dbReference>
<dbReference type="HOGENOM" id="CLU_039834_1_2_0"/>
<gene>
    <name evidence="1" type="ordered locus">Mesil_1097</name>
</gene>
<accession>D7BD84</accession>
<reference evidence="1 2" key="1">
    <citation type="journal article" date="2010" name="Stand. Genomic Sci.">
        <title>Complete genome sequence of Meiothermus silvanus type strain (VI-R2).</title>
        <authorList>
            <person name="Sikorski J."/>
            <person name="Tindall B.J."/>
            <person name="Lowry S."/>
            <person name="Lucas S."/>
            <person name="Nolan M."/>
            <person name="Copeland A."/>
            <person name="Glavina Del Rio T."/>
            <person name="Tice H."/>
            <person name="Cheng J.F."/>
            <person name="Han C."/>
            <person name="Pitluck S."/>
            <person name="Liolios K."/>
            <person name="Ivanova N."/>
            <person name="Mavromatis K."/>
            <person name="Mikhailova N."/>
            <person name="Pati A."/>
            <person name="Goodwin L."/>
            <person name="Chen A."/>
            <person name="Palaniappan K."/>
            <person name="Land M."/>
            <person name="Hauser L."/>
            <person name="Chang Y.J."/>
            <person name="Jeffries C.D."/>
            <person name="Rohde M."/>
            <person name="Goker M."/>
            <person name="Woyke T."/>
            <person name="Bristow J."/>
            <person name="Eisen J.A."/>
            <person name="Markowitz V."/>
            <person name="Hugenholtz P."/>
            <person name="Kyrpides N.C."/>
            <person name="Klenk H.P."/>
            <person name="Lapidus A."/>
        </authorList>
    </citation>
    <scope>NUCLEOTIDE SEQUENCE [LARGE SCALE GENOMIC DNA]</scope>
    <source>
        <strain evidence="2">ATCC 700542 / DSM 9946 / VI-R2</strain>
    </source>
</reference>
<sequence length="295" mass="33381">MMAMLTRPAQVLDEAHQAEDGIEWRPHPSGPGHTVVGKVLIAKNVVSPQLGNRRDLLVYLPPSYDSGERRYPVLYMHDGQNLFDNYTSYVGEWHVDATLEALAEEGIEAIVVGIPNAGTERLREYSPFPDPEHGEGKGEAYLAFIVETIKPRIDQDFRTLPAREHTYVMGSSLGGLISLYALFRHPEVFGAAGVVSPAFWFGNRGIFDYVEGFARVPGRVYMDVGFKEVTLSEVSSRRYLADVRRMHRLLQHKGLRPGPDYRYVEDRQGKHNESDWARRLPDALRFLLGRMDPSI</sequence>
<dbReference type="STRING" id="526227.Mesil_1097"/>
<proteinExistence type="predicted"/>
<dbReference type="Gene3D" id="3.40.50.1820">
    <property type="entry name" value="alpha/beta hydrolase"/>
    <property type="match status" value="1"/>
</dbReference>
<dbReference type="SUPFAM" id="SSF53474">
    <property type="entry name" value="alpha/beta-Hydrolases"/>
    <property type="match status" value="1"/>
</dbReference>
<evidence type="ECO:0000313" key="2">
    <source>
        <dbReference type="Proteomes" id="UP000001916"/>
    </source>
</evidence>
<dbReference type="Pfam" id="PF00756">
    <property type="entry name" value="Esterase"/>
    <property type="match status" value="1"/>
</dbReference>
<dbReference type="EMBL" id="CP002042">
    <property type="protein sequence ID" value="ADH63002.1"/>
    <property type="molecule type" value="Genomic_DNA"/>
</dbReference>
<dbReference type="InterPro" id="IPR050583">
    <property type="entry name" value="Mycobacterial_A85_antigen"/>
</dbReference>
<evidence type="ECO:0000313" key="1">
    <source>
        <dbReference type="EMBL" id="ADH63002.1"/>
    </source>
</evidence>
<dbReference type="eggNOG" id="COG2819">
    <property type="taxonomic scope" value="Bacteria"/>
</dbReference>
<dbReference type="KEGG" id="msv:Mesil_1097"/>
<dbReference type="InterPro" id="IPR000801">
    <property type="entry name" value="Esterase-like"/>
</dbReference>
<name>D7BD84_ALLS1</name>
<dbReference type="AlphaFoldDB" id="D7BD84"/>
<protein>
    <submittedName>
        <fullName evidence="1">Esterase</fullName>
    </submittedName>
</protein>
<dbReference type="PANTHER" id="PTHR48098:SF6">
    <property type="entry name" value="FERRI-BACILLIBACTIN ESTERASE BESA"/>
    <property type="match status" value="1"/>
</dbReference>